<gene>
    <name evidence="1" type="ORF">PCAMFM013_S044g000012</name>
</gene>
<proteinExistence type="predicted"/>
<dbReference type="EMBL" id="HG793177">
    <property type="protein sequence ID" value="CRL30081.1"/>
    <property type="molecule type" value="Genomic_DNA"/>
</dbReference>
<protein>
    <submittedName>
        <fullName evidence="1">Str. FM013</fullName>
    </submittedName>
</protein>
<keyword evidence="2" id="KW-1185">Reference proteome</keyword>
<name>A0A0G4PUR5_PENC3</name>
<dbReference type="AlphaFoldDB" id="A0A0G4PUR5"/>
<evidence type="ECO:0000313" key="1">
    <source>
        <dbReference type="EMBL" id="CRL30081.1"/>
    </source>
</evidence>
<accession>A0A0G4PUR5</accession>
<reference evidence="1 2" key="1">
    <citation type="journal article" date="2014" name="Nat. Commun.">
        <title>Multiple recent horizontal transfers of a large genomic region in cheese making fungi.</title>
        <authorList>
            <person name="Cheeseman K."/>
            <person name="Ropars J."/>
            <person name="Renault P."/>
            <person name="Dupont J."/>
            <person name="Gouzy J."/>
            <person name="Branca A."/>
            <person name="Abraham A.L."/>
            <person name="Ceppi M."/>
            <person name="Conseiller E."/>
            <person name="Debuchy R."/>
            <person name="Malagnac F."/>
            <person name="Goarin A."/>
            <person name="Silar P."/>
            <person name="Lacoste S."/>
            <person name="Sallet E."/>
            <person name="Bensimon A."/>
            <person name="Giraud T."/>
            <person name="Brygoo Y."/>
        </authorList>
    </citation>
    <scope>NUCLEOTIDE SEQUENCE [LARGE SCALE GENOMIC DNA]</scope>
    <source>
        <strain evidence="2">FM 013</strain>
    </source>
</reference>
<organism evidence="1 2">
    <name type="scientific">Penicillium camemberti (strain FM 013)</name>
    <dbReference type="NCBI Taxonomy" id="1429867"/>
    <lineage>
        <taxon>Eukaryota</taxon>
        <taxon>Fungi</taxon>
        <taxon>Dikarya</taxon>
        <taxon>Ascomycota</taxon>
        <taxon>Pezizomycotina</taxon>
        <taxon>Eurotiomycetes</taxon>
        <taxon>Eurotiomycetidae</taxon>
        <taxon>Eurotiales</taxon>
        <taxon>Aspergillaceae</taxon>
        <taxon>Penicillium</taxon>
    </lineage>
</organism>
<sequence>MREFALRYGFLSTYRGTVFVKRTYDFAFCVSPPIRDRDTNLSVRQCFTGFCILAEEGYDYIEGEYFPMVERNDGHDAK</sequence>
<dbReference type="Proteomes" id="UP000053732">
    <property type="component" value="Unassembled WGS sequence"/>
</dbReference>
<evidence type="ECO:0000313" key="2">
    <source>
        <dbReference type="Proteomes" id="UP000053732"/>
    </source>
</evidence>